<dbReference type="STRING" id="1538463.B0T36_03785"/>
<dbReference type="EMBL" id="MUMY01000008">
    <property type="protein sequence ID" value="ONM48596.1"/>
    <property type="molecule type" value="Genomic_DNA"/>
</dbReference>
<proteinExistence type="predicted"/>
<sequence>MSISQIRTITAFVDDQDRAKDFYVDVLGFTVRADLKMGDNRWLEVAPTAAGTAIVLHRPFPGATAGTLGGVILDSADLDADTKKLREAGVAVDGPNDMPWGRQATFTDPDGNSFVLSAPSHQ</sequence>
<dbReference type="PANTHER" id="PTHR36437:SF2">
    <property type="entry name" value="GLYOXALASE_BLEOMYCIN RESISTANCE PROTEIN_DIOXYGENASE"/>
    <property type="match status" value="1"/>
</dbReference>
<dbReference type="Gene3D" id="3.10.180.10">
    <property type="entry name" value="2,3-Dihydroxybiphenyl 1,2-Dioxygenase, domain 1"/>
    <property type="match status" value="1"/>
</dbReference>
<feature type="domain" description="VOC" evidence="1">
    <location>
        <begin position="5"/>
        <end position="119"/>
    </location>
</feature>
<dbReference type="Pfam" id="PF00903">
    <property type="entry name" value="Glyoxalase"/>
    <property type="match status" value="1"/>
</dbReference>
<protein>
    <submittedName>
        <fullName evidence="2">Glyoxalase</fullName>
    </submittedName>
</protein>
<evidence type="ECO:0000313" key="3">
    <source>
        <dbReference type="Proteomes" id="UP000188836"/>
    </source>
</evidence>
<evidence type="ECO:0000259" key="1">
    <source>
        <dbReference type="PROSITE" id="PS51819"/>
    </source>
</evidence>
<dbReference type="InterPro" id="IPR004360">
    <property type="entry name" value="Glyas_Fos-R_dOase_dom"/>
</dbReference>
<dbReference type="SUPFAM" id="SSF54593">
    <property type="entry name" value="Glyoxalase/Bleomycin resistance protein/Dihydroxybiphenyl dioxygenase"/>
    <property type="match status" value="1"/>
</dbReference>
<keyword evidence="3" id="KW-1185">Reference proteome</keyword>
<comment type="caution">
    <text evidence="2">The sequence shown here is derived from an EMBL/GenBank/DDBJ whole genome shotgun (WGS) entry which is preliminary data.</text>
</comment>
<dbReference type="RefSeq" id="WP_077116509.1">
    <property type="nucleotide sequence ID" value="NZ_LOKT01000002.1"/>
</dbReference>
<name>A0A1V2TGG5_9NOCA</name>
<accession>A0A1V2TGG5</accession>
<organism evidence="2 3">
    <name type="scientific">Nocardia donostiensis</name>
    <dbReference type="NCBI Taxonomy" id="1538463"/>
    <lineage>
        <taxon>Bacteria</taxon>
        <taxon>Bacillati</taxon>
        <taxon>Actinomycetota</taxon>
        <taxon>Actinomycetes</taxon>
        <taxon>Mycobacteriales</taxon>
        <taxon>Nocardiaceae</taxon>
        <taxon>Nocardia</taxon>
    </lineage>
</organism>
<reference evidence="2 3" key="1">
    <citation type="journal article" date="2016" name="Antonie Van Leeuwenhoek">
        <title>Nocardia donostiensis sp. nov., isolated from human respiratory specimens.</title>
        <authorList>
            <person name="Ercibengoa M."/>
            <person name="Bell M."/>
            <person name="Marimon J.M."/>
            <person name="Humrighouse B."/>
            <person name="Klenk H.P."/>
            <person name="Potter G."/>
            <person name="Perez-Trallero E."/>
        </authorList>
    </citation>
    <scope>NUCLEOTIDE SEQUENCE [LARGE SCALE GENOMIC DNA]</scope>
    <source>
        <strain evidence="2 3">X1655</strain>
    </source>
</reference>
<dbReference type="InterPro" id="IPR037523">
    <property type="entry name" value="VOC_core"/>
</dbReference>
<dbReference type="AlphaFoldDB" id="A0A1V2TGG5"/>
<evidence type="ECO:0000313" key="2">
    <source>
        <dbReference type="EMBL" id="ONM48596.1"/>
    </source>
</evidence>
<dbReference type="PANTHER" id="PTHR36437">
    <property type="entry name" value="GLYOXALASE/BLEOMYCIN RESISTANCE PROTEIN/DIOXYGENASE"/>
    <property type="match status" value="1"/>
</dbReference>
<dbReference type="OrthoDB" id="197463at2"/>
<dbReference type="Proteomes" id="UP000188836">
    <property type="component" value="Unassembled WGS sequence"/>
</dbReference>
<dbReference type="PROSITE" id="PS51819">
    <property type="entry name" value="VOC"/>
    <property type="match status" value="1"/>
</dbReference>
<dbReference type="InterPro" id="IPR029068">
    <property type="entry name" value="Glyas_Bleomycin-R_OHBP_Dase"/>
</dbReference>
<gene>
    <name evidence="2" type="ORF">B0T46_11105</name>
</gene>